<evidence type="ECO:0000256" key="2">
    <source>
        <dbReference type="ARBA" id="ARBA00009477"/>
    </source>
</evidence>
<dbReference type="Proteomes" id="UP000460561">
    <property type="component" value="Unassembled WGS sequence"/>
</dbReference>
<feature type="domain" description="Multidrug resistance protein MdtA-like C-terminal permuted SH3" evidence="7">
    <location>
        <begin position="265"/>
        <end position="324"/>
    </location>
</feature>
<dbReference type="EMBL" id="WTYQ01000001">
    <property type="protein sequence ID" value="MXP24992.1"/>
    <property type="molecule type" value="Genomic_DNA"/>
</dbReference>
<dbReference type="OrthoDB" id="9816569at2"/>
<dbReference type="PANTHER" id="PTHR30158:SF24">
    <property type="entry name" value="HLYD FAMILY SECRETION PROTEIN"/>
    <property type="match status" value="1"/>
</dbReference>
<dbReference type="Gene3D" id="2.40.50.100">
    <property type="match status" value="1"/>
</dbReference>
<dbReference type="InterPro" id="IPR058625">
    <property type="entry name" value="MdtA-like_BSH"/>
</dbReference>
<sequence>MTVTQADIPNIVELPGRTEPVRVAEVRARVTGIVQRRLYEEGSDVRAGQALFRIDPAELRASYAQAQASLARARATAKNAQAVVNRYKPLVSENAISQQEYDAAVAAAGEANANVAQIKAELQSASLQLGYTTVTAPIAGRAGRANVTEGALVSQGEATLMTRIEQLNPIYVTFSQAADNILELRRAISEGKVLLNDEDKIEVSLKFSDGSDYPIKGVIDFLDNSVDENTGTVSLRATFPNPEHLLLPGEFVRARITAGQRVGGIMIPQKAVVVGATSATVFVVNKDSAVEVRPVKLGSMTGKSWIIESGLKPGDQVILDNIQKLQPGMPVQPRKKAEAAKKTSPGSDQTNSASKKL</sequence>
<dbReference type="Pfam" id="PF25876">
    <property type="entry name" value="HH_MFP_RND"/>
    <property type="match status" value="1"/>
</dbReference>
<feature type="domain" description="Multidrug resistance protein MdtA-like beta-barrel" evidence="6">
    <location>
        <begin position="169"/>
        <end position="259"/>
    </location>
</feature>
<gene>
    <name evidence="8" type="ORF">GRI39_02880</name>
</gene>
<proteinExistence type="inferred from homology"/>
<keyword evidence="9" id="KW-1185">Reference proteome</keyword>
<feature type="region of interest" description="Disordered" evidence="3">
    <location>
        <begin position="324"/>
        <end position="357"/>
    </location>
</feature>
<dbReference type="GO" id="GO:0030313">
    <property type="term" value="C:cell envelope"/>
    <property type="evidence" value="ECO:0007669"/>
    <property type="project" value="UniProtKB-SubCell"/>
</dbReference>
<comment type="similarity">
    <text evidence="2">Belongs to the membrane fusion protein (MFP) (TC 8.A.1) family.</text>
</comment>
<evidence type="ECO:0000313" key="8">
    <source>
        <dbReference type="EMBL" id="MXP24992.1"/>
    </source>
</evidence>
<evidence type="ECO:0000259" key="7">
    <source>
        <dbReference type="Pfam" id="PF25967"/>
    </source>
</evidence>
<dbReference type="InterPro" id="IPR006143">
    <property type="entry name" value="RND_pump_MFP"/>
</dbReference>
<evidence type="ECO:0000313" key="9">
    <source>
        <dbReference type="Proteomes" id="UP000460561"/>
    </source>
</evidence>
<dbReference type="NCBIfam" id="TIGR01730">
    <property type="entry name" value="RND_mfp"/>
    <property type="match status" value="1"/>
</dbReference>
<evidence type="ECO:0000259" key="4">
    <source>
        <dbReference type="Pfam" id="PF25876"/>
    </source>
</evidence>
<dbReference type="AlphaFoldDB" id="A0A845A3Z5"/>
<name>A0A845A3Z5_9SPHN</name>
<dbReference type="FunFam" id="2.40.420.20:FF:000001">
    <property type="entry name" value="Efflux RND transporter periplasmic adaptor subunit"/>
    <property type="match status" value="1"/>
</dbReference>
<organism evidence="8 9">
    <name type="scientific">Altericroceibacterium indicum</name>
    <dbReference type="NCBI Taxonomy" id="374177"/>
    <lineage>
        <taxon>Bacteria</taxon>
        <taxon>Pseudomonadati</taxon>
        <taxon>Pseudomonadota</taxon>
        <taxon>Alphaproteobacteria</taxon>
        <taxon>Sphingomonadales</taxon>
        <taxon>Erythrobacteraceae</taxon>
        <taxon>Altericroceibacterium</taxon>
    </lineage>
</organism>
<feature type="domain" description="Multidrug resistance protein MdtA-like barrel-sandwich hybrid" evidence="5">
    <location>
        <begin position="22"/>
        <end position="161"/>
    </location>
</feature>
<dbReference type="GO" id="GO:0022857">
    <property type="term" value="F:transmembrane transporter activity"/>
    <property type="evidence" value="ECO:0007669"/>
    <property type="project" value="InterPro"/>
</dbReference>
<dbReference type="Gene3D" id="1.10.287.470">
    <property type="entry name" value="Helix hairpin bin"/>
    <property type="match status" value="1"/>
</dbReference>
<evidence type="ECO:0000256" key="3">
    <source>
        <dbReference type="SAM" id="MobiDB-lite"/>
    </source>
</evidence>
<evidence type="ECO:0000256" key="1">
    <source>
        <dbReference type="ARBA" id="ARBA00004196"/>
    </source>
</evidence>
<reference evidence="8 9" key="1">
    <citation type="submission" date="2019-12" db="EMBL/GenBank/DDBJ databases">
        <title>Genomic-based taxomic classification of the family Erythrobacteraceae.</title>
        <authorList>
            <person name="Xu L."/>
        </authorList>
    </citation>
    <scope>NUCLEOTIDE SEQUENCE [LARGE SCALE GENOMIC DNA]</scope>
    <source>
        <strain evidence="8 9">DSM 18604</strain>
    </source>
</reference>
<protein>
    <submittedName>
        <fullName evidence="8">Efflux RND transporter periplasmic adaptor subunit</fullName>
    </submittedName>
</protein>
<evidence type="ECO:0000259" key="5">
    <source>
        <dbReference type="Pfam" id="PF25917"/>
    </source>
</evidence>
<evidence type="ECO:0000259" key="6">
    <source>
        <dbReference type="Pfam" id="PF25944"/>
    </source>
</evidence>
<feature type="compositionally biased region" description="Polar residues" evidence="3">
    <location>
        <begin position="344"/>
        <end position="357"/>
    </location>
</feature>
<dbReference type="Pfam" id="PF25944">
    <property type="entry name" value="Beta-barrel_RND"/>
    <property type="match status" value="1"/>
</dbReference>
<comment type="caution">
    <text evidence="8">The sequence shown here is derived from an EMBL/GenBank/DDBJ whole genome shotgun (WGS) entry which is preliminary data.</text>
</comment>
<dbReference type="InterPro" id="IPR058626">
    <property type="entry name" value="MdtA-like_b-barrel"/>
</dbReference>
<dbReference type="GO" id="GO:0005886">
    <property type="term" value="C:plasma membrane"/>
    <property type="evidence" value="ECO:0007669"/>
    <property type="project" value="TreeGrafter"/>
</dbReference>
<dbReference type="SUPFAM" id="SSF111369">
    <property type="entry name" value="HlyD-like secretion proteins"/>
    <property type="match status" value="1"/>
</dbReference>
<dbReference type="Pfam" id="PF25967">
    <property type="entry name" value="RND-MFP_C"/>
    <property type="match status" value="1"/>
</dbReference>
<comment type="subcellular location">
    <subcellularLocation>
        <location evidence="1">Cell envelope</location>
    </subcellularLocation>
</comment>
<dbReference type="PANTHER" id="PTHR30158">
    <property type="entry name" value="ACRA/E-RELATED COMPONENT OF DRUG EFFLUX TRANSPORTER"/>
    <property type="match status" value="1"/>
</dbReference>
<dbReference type="InterPro" id="IPR058627">
    <property type="entry name" value="MdtA-like_C"/>
</dbReference>
<dbReference type="GO" id="GO:0046677">
    <property type="term" value="P:response to antibiotic"/>
    <property type="evidence" value="ECO:0007669"/>
    <property type="project" value="TreeGrafter"/>
</dbReference>
<feature type="domain" description="Multidrug resistance protein MdtA-like alpha-helical hairpin" evidence="4">
    <location>
        <begin position="63"/>
        <end position="132"/>
    </location>
</feature>
<accession>A0A845A3Z5</accession>
<dbReference type="Gene3D" id="2.40.30.170">
    <property type="match status" value="1"/>
</dbReference>
<dbReference type="Pfam" id="PF25917">
    <property type="entry name" value="BSH_RND"/>
    <property type="match status" value="1"/>
</dbReference>
<dbReference type="Gene3D" id="2.40.420.20">
    <property type="match status" value="1"/>
</dbReference>
<dbReference type="InterPro" id="IPR058624">
    <property type="entry name" value="MdtA-like_HH"/>
</dbReference>